<proteinExistence type="predicted"/>
<protein>
    <submittedName>
        <fullName evidence="1">Uncharacterized protein</fullName>
    </submittedName>
</protein>
<keyword evidence="2" id="KW-1185">Reference proteome</keyword>
<name>A0A316D7U7_9BACL</name>
<dbReference type="RefSeq" id="WP_109690258.1">
    <property type="nucleotide sequence ID" value="NZ_QGGL01000014.1"/>
</dbReference>
<gene>
    <name evidence="1" type="ORF">C7459_11471</name>
</gene>
<dbReference type="OrthoDB" id="2571144at2"/>
<evidence type="ECO:0000313" key="2">
    <source>
        <dbReference type="Proteomes" id="UP000245634"/>
    </source>
</evidence>
<accession>A0A316D7U7</accession>
<reference evidence="1 2" key="1">
    <citation type="submission" date="2018-05" db="EMBL/GenBank/DDBJ databases">
        <title>Genomic Encyclopedia of Type Strains, Phase IV (KMG-IV): sequencing the most valuable type-strain genomes for metagenomic binning, comparative biology and taxonomic classification.</title>
        <authorList>
            <person name="Goeker M."/>
        </authorList>
    </citation>
    <scope>NUCLEOTIDE SEQUENCE [LARGE SCALE GENOMIC DNA]</scope>
    <source>
        <strain evidence="1 2">DSM 18773</strain>
    </source>
</reference>
<evidence type="ECO:0000313" key="1">
    <source>
        <dbReference type="EMBL" id="PWK09005.1"/>
    </source>
</evidence>
<dbReference type="Gene3D" id="3.30.870.10">
    <property type="entry name" value="Endonuclease Chain A"/>
    <property type="match status" value="1"/>
</dbReference>
<dbReference type="EMBL" id="QGGL01000014">
    <property type="protein sequence ID" value="PWK09005.1"/>
    <property type="molecule type" value="Genomic_DNA"/>
</dbReference>
<dbReference type="AlphaFoldDB" id="A0A316D7U7"/>
<dbReference type="SUPFAM" id="SSF56024">
    <property type="entry name" value="Phospholipase D/nuclease"/>
    <property type="match status" value="1"/>
</dbReference>
<comment type="caution">
    <text evidence="1">The sequence shown here is derived from an EMBL/GenBank/DDBJ whole genome shotgun (WGS) entry which is preliminary data.</text>
</comment>
<organism evidence="1 2">
    <name type="scientific">Tumebacillus permanentifrigoris</name>
    <dbReference type="NCBI Taxonomy" id="378543"/>
    <lineage>
        <taxon>Bacteria</taxon>
        <taxon>Bacillati</taxon>
        <taxon>Bacillota</taxon>
        <taxon>Bacilli</taxon>
        <taxon>Bacillales</taxon>
        <taxon>Alicyclobacillaceae</taxon>
        <taxon>Tumebacillus</taxon>
    </lineage>
</organism>
<dbReference type="Proteomes" id="UP000245634">
    <property type="component" value="Unassembled WGS sequence"/>
</dbReference>
<sequence length="368" mass="42939">MATYMGFKIFDREEVDGIIEKIREGLNVSTQEINILYDAIYQSYVGGDDFIIKSLSIHEMRYQLDCIMRALWVIIRHGKIKDKGYVFNKLYLASGGVGYKSRKNIFIKKDLCRGGTIGFRDRYGYVKFLFSTNGSGAILILKHDYGINVLKYIKEIIDIINNEYLKDIGYDVFFDKIEILFKDEDGTYFKVSFSDLGELVNESYYGKELFEKIWSTFEYKLNKKNNGGTGNEVFFFAKQPYTAYKHIRECIQSANKEIFIIDPYISSDIFELLEMTDESIKIRIITMKLQGDAKVVADKFKKERGNFDFRFSDKFHDRYIFVDNTCYMLGSSLNSFGDRATTLVSVNDVRVKKAIEQYAESVWFERQI</sequence>